<dbReference type="PANTHER" id="PTHR43191">
    <property type="entry name" value="RRNA METHYLTRANSFERASE 3"/>
    <property type="match status" value="1"/>
</dbReference>
<comment type="caution">
    <text evidence="5">The sequence shown here is derived from an EMBL/GenBank/DDBJ whole genome shotgun (WGS) entry which is preliminary data.</text>
</comment>
<keyword evidence="6" id="KW-1185">Reference proteome</keyword>
<dbReference type="SUPFAM" id="SSF55315">
    <property type="entry name" value="L30e-like"/>
    <property type="match status" value="1"/>
</dbReference>
<keyword evidence="2 5" id="KW-0489">Methyltransferase</keyword>
<sequence length="289" mass="30455">MPRAKAGLTGQAKKAAGLHSRRNRERYGQILVEGPQAVRELLARPELVRDLYVTEEGLSRHPDLDELAGRVDPYTHVLSDSDFARLSTAAQGWLAVAEAPRQPSLERVLAGGPRLLVCLVESADPGNLGTIIRSADAAGADAVLLGPGSVEVYNPKVIRSSAGSVFHLPILSMGVEDAVAIVRAAGIQVLCADGRGQWDLADLMARPEDNPRPVTPGSQVPDLAAPTMWLVGNEAHGFTPAQLRLADHRVGIPMWGLAESLNAGVASSLCLYASALVQRAGRPGPGSAQ</sequence>
<name>A0ABT9PIK2_9ACTO</name>
<dbReference type="Pfam" id="PF00588">
    <property type="entry name" value="SpoU_methylase"/>
    <property type="match status" value="1"/>
</dbReference>
<keyword evidence="3" id="KW-0808">Transferase</keyword>
<evidence type="ECO:0000256" key="3">
    <source>
        <dbReference type="ARBA" id="ARBA00022679"/>
    </source>
</evidence>
<reference evidence="5 6" key="1">
    <citation type="submission" date="2023-07" db="EMBL/GenBank/DDBJ databases">
        <title>Sequencing the genomes of 1000 actinobacteria strains.</title>
        <authorList>
            <person name="Klenk H.-P."/>
        </authorList>
    </citation>
    <scope>NUCLEOTIDE SEQUENCE [LARGE SCALE GENOMIC DNA]</scope>
    <source>
        <strain evidence="5 6">DSM 19515</strain>
    </source>
</reference>
<feature type="domain" description="RNA 2-O ribose methyltransferase substrate binding" evidence="4">
    <location>
        <begin position="31"/>
        <end position="103"/>
    </location>
</feature>
<proteinExistence type="inferred from homology"/>
<dbReference type="SUPFAM" id="SSF75217">
    <property type="entry name" value="alpha/beta knot"/>
    <property type="match status" value="1"/>
</dbReference>
<accession>A0ABT9PIK2</accession>
<evidence type="ECO:0000256" key="1">
    <source>
        <dbReference type="ARBA" id="ARBA00007228"/>
    </source>
</evidence>
<evidence type="ECO:0000259" key="4">
    <source>
        <dbReference type="SMART" id="SM00967"/>
    </source>
</evidence>
<evidence type="ECO:0000313" key="5">
    <source>
        <dbReference type="EMBL" id="MDP9832534.1"/>
    </source>
</evidence>
<dbReference type="InterPro" id="IPR001537">
    <property type="entry name" value="SpoU_MeTrfase"/>
</dbReference>
<evidence type="ECO:0000313" key="6">
    <source>
        <dbReference type="Proteomes" id="UP001230145"/>
    </source>
</evidence>
<dbReference type="InterPro" id="IPR029028">
    <property type="entry name" value="Alpha/beta_knot_MTases"/>
</dbReference>
<dbReference type="RefSeq" id="WP_307634838.1">
    <property type="nucleotide sequence ID" value="NZ_JAUSQL010000001.1"/>
</dbReference>
<protein>
    <submittedName>
        <fullName evidence="5">TrmH family RNA methyltransferase</fullName>
    </submittedName>
</protein>
<dbReference type="Pfam" id="PF22435">
    <property type="entry name" value="MRM3-like_sub_bind"/>
    <property type="match status" value="1"/>
</dbReference>
<dbReference type="InterPro" id="IPR051259">
    <property type="entry name" value="rRNA_Methyltransferase"/>
</dbReference>
<dbReference type="PANTHER" id="PTHR43191:SF2">
    <property type="entry name" value="RRNA METHYLTRANSFERASE 3, MITOCHONDRIAL"/>
    <property type="match status" value="1"/>
</dbReference>
<dbReference type="CDD" id="cd18095">
    <property type="entry name" value="SpoU-like_rRNA-MTase"/>
    <property type="match status" value="1"/>
</dbReference>
<organism evidence="5 6">
    <name type="scientific">Trueperella abortisuis</name>
    <dbReference type="NCBI Taxonomy" id="445930"/>
    <lineage>
        <taxon>Bacteria</taxon>
        <taxon>Bacillati</taxon>
        <taxon>Actinomycetota</taxon>
        <taxon>Actinomycetes</taxon>
        <taxon>Actinomycetales</taxon>
        <taxon>Actinomycetaceae</taxon>
        <taxon>Trueperella</taxon>
    </lineage>
</organism>
<dbReference type="InterPro" id="IPR053888">
    <property type="entry name" value="MRM3-like_sub_bind"/>
</dbReference>
<dbReference type="InterPro" id="IPR013123">
    <property type="entry name" value="SpoU_subst-bd"/>
</dbReference>
<evidence type="ECO:0000256" key="2">
    <source>
        <dbReference type="ARBA" id="ARBA00022603"/>
    </source>
</evidence>
<dbReference type="Gene3D" id="3.40.1280.10">
    <property type="match status" value="1"/>
</dbReference>
<dbReference type="GO" id="GO:0008168">
    <property type="term" value="F:methyltransferase activity"/>
    <property type="evidence" value="ECO:0007669"/>
    <property type="project" value="UniProtKB-KW"/>
</dbReference>
<dbReference type="Proteomes" id="UP001230145">
    <property type="component" value="Unassembled WGS sequence"/>
</dbReference>
<dbReference type="InterPro" id="IPR029026">
    <property type="entry name" value="tRNA_m1G_MTases_N"/>
</dbReference>
<comment type="similarity">
    <text evidence="1">Belongs to the class IV-like SAM-binding methyltransferase superfamily. RNA methyltransferase TrmH family.</text>
</comment>
<dbReference type="SMART" id="SM00967">
    <property type="entry name" value="SpoU_sub_bind"/>
    <property type="match status" value="1"/>
</dbReference>
<dbReference type="Gene3D" id="3.30.1330.30">
    <property type="match status" value="1"/>
</dbReference>
<dbReference type="EMBL" id="JAUSQL010000001">
    <property type="protein sequence ID" value="MDP9832534.1"/>
    <property type="molecule type" value="Genomic_DNA"/>
</dbReference>
<dbReference type="InterPro" id="IPR029064">
    <property type="entry name" value="Ribosomal_eL30-like_sf"/>
</dbReference>
<gene>
    <name evidence="5" type="ORF">J2S45_001213</name>
</gene>
<dbReference type="GO" id="GO:0032259">
    <property type="term" value="P:methylation"/>
    <property type="evidence" value="ECO:0007669"/>
    <property type="project" value="UniProtKB-KW"/>
</dbReference>